<organism evidence="2 3">
    <name type="scientific">Fragilariopsis cylindrus CCMP1102</name>
    <dbReference type="NCBI Taxonomy" id="635003"/>
    <lineage>
        <taxon>Eukaryota</taxon>
        <taxon>Sar</taxon>
        <taxon>Stramenopiles</taxon>
        <taxon>Ochrophyta</taxon>
        <taxon>Bacillariophyta</taxon>
        <taxon>Bacillariophyceae</taxon>
        <taxon>Bacillariophycidae</taxon>
        <taxon>Bacillariales</taxon>
        <taxon>Bacillariaceae</taxon>
        <taxon>Fragilariopsis</taxon>
    </lineage>
</organism>
<keyword evidence="3" id="KW-1185">Reference proteome</keyword>
<dbReference type="Pfam" id="PF00134">
    <property type="entry name" value="Cyclin_N"/>
    <property type="match status" value="1"/>
</dbReference>
<sequence length="344" mass="39362">MIAINNSNDKLTRLDRSVAVIIANPDQTGSRKAGINKDVERLHRFHGTSIILESSRGLKLEPSSYATACTIFHRFYHPMSLKQYDVWSVAMASTLLATKVEEDPKSLQQIIEEYARIYARRLILADLLPDDHVDKKDDLITTTKEKELVRSSPHIAYLPIQISRKQRKYICDTPLELNDKMVTQRAWNYCNDSYRLDLSVRYPPEVIAASVILLAARDFNIVLPTKPRPWWEVFIGKKINRANELVDVANAILGICSLHLGMEENSFQLNEQKAIDNKGAPNNERKDDDSLHTDWLIASKGYVRSLLVNNGEEDNEKSFLDPDSFLWFCQKETFEKEIKALNGV</sequence>
<reference evidence="2 3" key="1">
    <citation type="submission" date="2016-09" db="EMBL/GenBank/DDBJ databases">
        <title>Extensive genetic diversity and differential bi-allelic expression allows diatom success in the polar Southern Ocean.</title>
        <authorList>
            <consortium name="DOE Joint Genome Institute"/>
            <person name="Mock T."/>
            <person name="Otillar R.P."/>
            <person name="Strauss J."/>
            <person name="Dupont C."/>
            <person name="Frickenhaus S."/>
            <person name="Maumus F."/>
            <person name="Mcmullan M."/>
            <person name="Sanges R."/>
            <person name="Schmutz J."/>
            <person name="Toseland A."/>
            <person name="Valas R."/>
            <person name="Veluchamy A."/>
            <person name="Ward B.J."/>
            <person name="Allen A."/>
            <person name="Barry K."/>
            <person name="Falciatore A."/>
            <person name="Ferrante M."/>
            <person name="Fortunato A.E."/>
            <person name="Gloeckner G."/>
            <person name="Gruber A."/>
            <person name="Hipkin R."/>
            <person name="Janech M."/>
            <person name="Kroth P."/>
            <person name="Leese F."/>
            <person name="Lindquist E."/>
            <person name="Lyon B.R."/>
            <person name="Martin J."/>
            <person name="Mayer C."/>
            <person name="Parker M."/>
            <person name="Quesneville H."/>
            <person name="Raymond J."/>
            <person name="Uhlig C."/>
            <person name="Valentin K.U."/>
            <person name="Worden A.Z."/>
            <person name="Armbrust E.V."/>
            <person name="Bowler C."/>
            <person name="Green B."/>
            <person name="Moulton V."/>
            <person name="Van Oosterhout C."/>
            <person name="Grigoriev I."/>
        </authorList>
    </citation>
    <scope>NUCLEOTIDE SEQUENCE [LARGE SCALE GENOMIC DNA]</scope>
    <source>
        <strain evidence="2 3">CCMP1102</strain>
    </source>
</reference>
<dbReference type="SUPFAM" id="SSF47954">
    <property type="entry name" value="Cyclin-like"/>
    <property type="match status" value="2"/>
</dbReference>
<dbReference type="InParanoid" id="A0A1E7FWP6"/>
<dbReference type="OrthoDB" id="10264655at2759"/>
<dbReference type="EMBL" id="KV784353">
    <property type="protein sequence ID" value="OEU22588.1"/>
    <property type="molecule type" value="Genomic_DNA"/>
</dbReference>
<protein>
    <recommendedName>
        <fullName evidence="1">Cyclin N-terminal domain-containing protein</fullName>
    </recommendedName>
</protein>
<name>A0A1E7FWP6_9STRA</name>
<dbReference type="Proteomes" id="UP000095751">
    <property type="component" value="Unassembled WGS sequence"/>
</dbReference>
<gene>
    <name evidence="2" type="ORF">FRACYDRAFT_232746</name>
</gene>
<dbReference type="GO" id="GO:0016538">
    <property type="term" value="F:cyclin-dependent protein serine/threonine kinase regulator activity"/>
    <property type="evidence" value="ECO:0007669"/>
    <property type="project" value="InterPro"/>
</dbReference>
<dbReference type="InterPro" id="IPR043198">
    <property type="entry name" value="Cyclin/Ssn8"/>
</dbReference>
<accession>A0A1E7FWP6</accession>
<dbReference type="InterPro" id="IPR036915">
    <property type="entry name" value="Cyclin-like_sf"/>
</dbReference>
<dbReference type="AlphaFoldDB" id="A0A1E7FWP6"/>
<feature type="domain" description="Cyclin N-terminal" evidence="1">
    <location>
        <begin position="41"/>
        <end position="123"/>
    </location>
</feature>
<dbReference type="InterPro" id="IPR006671">
    <property type="entry name" value="Cyclin_N"/>
</dbReference>
<evidence type="ECO:0000313" key="2">
    <source>
        <dbReference type="EMBL" id="OEU22588.1"/>
    </source>
</evidence>
<evidence type="ECO:0000259" key="1">
    <source>
        <dbReference type="Pfam" id="PF00134"/>
    </source>
</evidence>
<dbReference type="GO" id="GO:0006357">
    <property type="term" value="P:regulation of transcription by RNA polymerase II"/>
    <property type="evidence" value="ECO:0007669"/>
    <property type="project" value="InterPro"/>
</dbReference>
<proteinExistence type="predicted"/>
<dbReference type="PANTHER" id="PTHR10026">
    <property type="entry name" value="CYCLIN"/>
    <property type="match status" value="1"/>
</dbReference>
<evidence type="ECO:0000313" key="3">
    <source>
        <dbReference type="Proteomes" id="UP000095751"/>
    </source>
</evidence>
<dbReference type="KEGG" id="fcy:FRACYDRAFT_232746"/>
<dbReference type="Gene3D" id="1.10.472.10">
    <property type="entry name" value="Cyclin-like"/>
    <property type="match status" value="2"/>
</dbReference>